<comment type="caution">
    <text evidence="7">The sequence shown here is derived from an EMBL/GenBank/DDBJ whole genome shotgun (WGS) entry which is preliminary data.</text>
</comment>
<keyword evidence="2" id="KW-0479">Metal-binding</keyword>
<dbReference type="SUPFAM" id="SSF55961">
    <property type="entry name" value="Bet v1-like"/>
    <property type="match status" value="1"/>
</dbReference>
<dbReference type="InterPro" id="IPR036922">
    <property type="entry name" value="Rieske_2Fe-2S_sf"/>
</dbReference>
<dbReference type="Pfam" id="PF00355">
    <property type="entry name" value="Rieske"/>
    <property type="match status" value="1"/>
</dbReference>
<dbReference type="Proteomes" id="UP001500459">
    <property type="component" value="Unassembled WGS sequence"/>
</dbReference>
<gene>
    <name evidence="7" type="ORF">GCM10022393_34060</name>
</gene>
<dbReference type="Gene3D" id="3.90.380.10">
    <property type="entry name" value="Naphthalene 1,2-dioxygenase Alpha Subunit, Chain A, domain 1"/>
    <property type="match status" value="1"/>
</dbReference>
<dbReference type="PROSITE" id="PS51296">
    <property type="entry name" value="RIESKE"/>
    <property type="match status" value="1"/>
</dbReference>
<dbReference type="SUPFAM" id="SSF50022">
    <property type="entry name" value="ISP domain"/>
    <property type="match status" value="1"/>
</dbReference>
<dbReference type="InterPro" id="IPR050584">
    <property type="entry name" value="Cholesterol_7-desaturase"/>
</dbReference>
<dbReference type="GO" id="GO:0051213">
    <property type="term" value="F:dioxygenase activity"/>
    <property type="evidence" value="ECO:0007669"/>
    <property type="project" value="UniProtKB-KW"/>
</dbReference>
<dbReference type="PANTHER" id="PTHR21266:SF60">
    <property type="entry name" value="3-KETOSTEROID-9-ALPHA-MONOOXYGENASE, OXYGENASE COMPONENT"/>
    <property type="match status" value="1"/>
</dbReference>
<evidence type="ECO:0000256" key="2">
    <source>
        <dbReference type="ARBA" id="ARBA00022723"/>
    </source>
</evidence>
<protein>
    <submittedName>
        <fullName evidence="7">Aromatic ring-hydroxylating dioxygenase subunit alpha</fullName>
    </submittedName>
</protein>
<keyword evidence="1" id="KW-0001">2Fe-2S</keyword>
<keyword evidence="7" id="KW-0223">Dioxygenase</keyword>
<name>A0ABP6UQJ4_9FLAO</name>
<proteinExistence type="predicted"/>
<dbReference type="EMBL" id="BAABCW010000017">
    <property type="protein sequence ID" value="GAA3517167.1"/>
    <property type="molecule type" value="Genomic_DNA"/>
</dbReference>
<reference evidence="8" key="1">
    <citation type="journal article" date="2019" name="Int. J. Syst. Evol. Microbiol.">
        <title>The Global Catalogue of Microorganisms (GCM) 10K type strain sequencing project: providing services to taxonomists for standard genome sequencing and annotation.</title>
        <authorList>
            <consortium name="The Broad Institute Genomics Platform"/>
            <consortium name="The Broad Institute Genome Sequencing Center for Infectious Disease"/>
            <person name="Wu L."/>
            <person name="Ma J."/>
        </authorList>
    </citation>
    <scope>NUCLEOTIDE SEQUENCE [LARGE SCALE GENOMIC DNA]</scope>
    <source>
        <strain evidence="8">JCM 17106</strain>
    </source>
</reference>
<keyword evidence="4" id="KW-0408">Iron</keyword>
<evidence type="ECO:0000256" key="1">
    <source>
        <dbReference type="ARBA" id="ARBA00022714"/>
    </source>
</evidence>
<dbReference type="Gene3D" id="2.102.10.10">
    <property type="entry name" value="Rieske [2Fe-2S] iron-sulphur domain"/>
    <property type="match status" value="1"/>
</dbReference>
<evidence type="ECO:0000256" key="5">
    <source>
        <dbReference type="ARBA" id="ARBA00023014"/>
    </source>
</evidence>
<evidence type="ECO:0000256" key="4">
    <source>
        <dbReference type="ARBA" id="ARBA00023004"/>
    </source>
</evidence>
<feature type="domain" description="Rieske" evidence="6">
    <location>
        <begin position="5"/>
        <end position="107"/>
    </location>
</feature>
<keyword evidence="5" id="KW-0411">Iron-sulfur</keyword>
<organism evidence="7 8">
    <name type="scientific">Aquimarina addita</name>
    <dbReference type="NCBI Taxonomy" id="870485"/>
    <lineage>
        <taxon>Bacteria</taxon>
        <taxon>Pseudomonadati</taxon>
        <taxon>Bacteroidota</taxon>
        <taxon>Flavobacteriia</taxon>
        <taxon>Flavobacteriales</taxon>
        <taxon>Flavobacteriaceae</taxon>
        <taxon>Aquimarina</taxon>
    </lineage>
</organism>
<dbReference type="InterPro" id="IPR017941">
    <property type="entry name" value="Rieske_2Fe-2S"/>
</dbReference>
<evidence type="ECO:0000313" key="7">
    <source>
        <dbReference type="EMBL" id="GAA3517167.1"/>
    </source>
</evidence>
<dbReference type="RefSeq" id="WP_344929494.1">
    <property type="nucleotide sequence ID" value="NZ_BAABCW010000017.1"/>
</dbReference>
<keyword evidence="8" id="KW-1185">Reference proteome</keyword>
<sequence>MKKYWYPIALQKEIKKDPKSFFLLGEKIVVYRGSHGLVAQKDSCPHRKYPLSEGKVVDGEIQCGYHGWKFDNKGFQSDLPGSGKQLNSKCSILQTYSIHEHEHLIWICLQENVPFTPFHKDLLPRKIFSHKTTIPGDPKDILENFLDPLHTSFLHNGIIRSQKKRNKTIAEIRSIKNGVEVKYTEVSPQTGIIGSIMGRFITHSYGRLTKPNVIDLEFHSKKGIVMTNRFIIVPTHKNENFFFSQLTFRKTWIPSQLKMGILAPLFYLALQQDKKALKIQLMNMVPEEHKEYNSTYLDIMRPYIDQMQMDKELKVVEKDINLFL</sequence>
<dbReference type="CDD" id="cd03469">
    <property type="entry name" value="Rieske_RO_Alpha_N"/>
    <property type="match status" value="1"/>
</dbReference>
<evidence type="ECO:0000256" key="3">
    <source>
        <dbReference type="ARBA" id="ARBA00023002"/>
    </source>
</evidence>
<evidence type="ECO:0000259" key="6">
    <source>
        <dbReference type="PROSITE" id="PS51296"/>
    </source>
</evidence>
<keyword evidence="3" id="KW-0560">Oxidoreductase</keyword>
<evidence type="ECO:0000313" key="8">
    <source>
        <dbReference type="Proteomes" id="UP001500459"/>
    </source>
</evidence>
<accession>A0ABP6UQJ4</accession>
<dbReference type="PANTHER" id="PTHR21266">
    <property type="entry name" value="IRON-SULFUR DOMAIN CONTAINING PROTEIN"/>
    <property type="match status" value="1"/>
</dbReference>